<dbReference type="InterPro" id="IPR023393">
    <property type="entry name" value="START-like_dom_sf"/>
</dbReference>
<dbReference type="Pfam" id="PF19363">
    <property type="entry name" value="DUF5939"/>
    <property type="match status" value="1"/>
</dbReference>
<feature type="domain" description="Guanylate cyclase" evidence="2">
    <location>
        <begin position="426"/>
        <end position="535"/>
    </location>
</feature>
<dbReference type="InterPro" id="IPR001054">
    <property type="entry name" value="A/G_cyclase"/>
</dbReference>
<dbReference type="PANTHER" id="PTHR43081:SF19">
    <property type="entry name" value="PH-SENSITIVE ADENYLATE CYCLASE RV1264"/>
    <property type="match status" value="1"/>
</dbReference>
<dbReference type="PANTHER" id="PTHR43081">
    <property type="entry name" value="ADENYLATE CYCLASE, TERMINAL-DIFFERENTIATION SPECIFIC-RELATED"/>
    <property type="match status" value="1"/>
</dbReference>
<dbReference type="SUPFAM" id="SSF55961">
    <property type="entry name" value="Bet v1-like"/>
    <property type="match status" value="1"/>
</dbReference>
<protein>
    <submittedName>
        <fullName evidence="3">Class 3 adenylate cyclase</fullName>
    </submittedName>
</protein>
<evidence type="ECO:0000313" key="4">
    <source>
        <dbReference type="Proteomes" id="UP000520814"/>
    </source>
</evidence>
<dbReference type="SUPFAM" id="SSF55073">
    <property type="entry name" value="Nucleotide cyclase"/>
    <property type="match status" value="1"/>
</dbReference>
<evidence type="ECO:0000313" key="3">
    <source>
        <dbReference type="EMBL" id="MBB6051223.1"/>
    </source>
</evidence>
<keyword evidence="4" id="KW-1185">Reference proteome</keyword>
<dbReference type="InterPro" id="IPR045983">
    <property type="entry name" value="GUC-dom-containing_N"/>
</dbReference>
<dbReference type="Proteomes" id="UP000520814">
    <property type="component" value="Unassembled WGS sequence"/>
</dbReference>
<dbReference type="RefSeq" id="WP_184197631.1">
    <property type="nucleotide sequence ID" value="NZ_JACHGW010000002.1"/>
</dbReference>
<sequence>MVSARRSKTFPVSREALWELLSDTERLNRELKLPSVAFAFTPRREGGSTLRGAARFGPLTLRYTEEPYRWVRPSLWWVQRFPENGPVSVYRVGVNLEPDGAGTRLTAWSEAEPRGIGGTLLAQRIVESSVDGLLRACTSFAAYLEGKQPTPYPKHTPRATESSSPHGLAERLRAFLLTAPPEDIIDFRPFGLADRWQEDRMVVLKACLDAVRRGELELHWRLLCPACRGAGPSVETLDALTSDKAHCASCNISFGPAFDQDVEVCFSVAPALRKADDGAATYCIGGPHRMRHVVVQWQVPPKTTEKIDVDLPPGIYRLRSPQTQDKTELLLLDKEGGGELAYYQGGLVSDGYLAQPEGIGQCFAYARGSWHLRNYADFPVLFRLESLGWREDAATAAQVTALGEFRRHFGSEVLAPGQELVVRQVTILFTDLKGSTQMYATQGDAPSYATVRAHFEQLTQILERHDGALIKTIGDAVMAAFQDPAQAVQAALAIQRECAPLVVKLGLHNGPALAVTANGQLDYFGQTVNLASRVQGQSHGGDIVVTDSLIAYVPEAMPRASFTAQLKGTDQPLTLWRIVLNDKIP</sequence>
<gene>
    <name evidence="3" type="ORF">HNQ39_003014</name>
</gene>
<dbReference type="InterPro" id="IPR019587">
    <property type="entry name" value="Polyketide_cyclase/dehydratase"/>
</dbReference>
<evidence type="ECO:0000259" key="2">
    <source>
        <dbReference type="PROSITE" id="PS50125"/>
    </source>
</evidence>
<dbReference type="Gene3D" id="3.30.70.1230">
    <property type="entry name" value="Nucleotide cyclase"/>
    <property type="match status" value="1"/>
</dbReference>
<dbReference type="InterPro" id="IPR029787">
    <property type="entry name" value="Nucleotide_cyclase"/>
</dbReference>
<comment type="similarity">
    <text evidence="1">Belongs to the adenylyl cyclase class-3 family.</text>
</comment>
<name>A0A7W9SSG0_ARMRO</name>
<dbReference type="Pfam" id="PF00211">
    <property type="entry name" value="Guanylate_cyc"/>
    <property type="match status" value="1"/>
</dbReference>
<dbReference type="InterPro" id="IPR050697">
    <property type="entry name" value="Adenylyl/Guanylyl_Cyclase_3/4"/>
</dbReference>
<dbReference type="SMART" id="SM00044">
    <property type="entry name" value="CYCc"/>
    <property type="match status" value="1"/>
</dbReference>
<accession>A0A7W9SSG0</accession>
<dbReference type="EMBL" id="JACHGW010000002">
    <property type="protein sequence ID" value="MBB6051223.1"/>
    <property type="molecule type" value="Genomic_DNA"/>
</dbReference>
<reference evidence="3 4" key="1">
    <citation type="submission" date="2020-08" db="EMBL/GenBank/DDBJ databases">
        <title>Genomic Encyclopedia of Type Strains, Phase IV (KMG-IV): sequencing the most valuable type-strain genomes for metagenomic binning, comparative biology and taxonomic classification.</title>
        <authorList>
            <person name="Goeker M."/>
        </authorList>
    </citation>
    <scope>NUCLEOTIDE SEQUENCE [LARGE SCALE GENOMIC DNA]</scope>
    <source>
        <strain evidence="3 4">DSM 23562</strain>
    </source>
</reference>
<dbReference type="GO" id="GO:0004016">
    <property type="term" value="F:adenylate cyclase activity"/>
    <property type="evidence" value="ECO:0007669"/>
    <property type="project" value="UniProtKB-ARBA"/>
</dbReference>
<dbReference type="GO" id="GO:0006171">
    <property type="term" value="P:cAMP biosynthetic process"/>
    <property type="evidence" value="ECO:0007669"/>
    <property type="project" value="TreeGrafter"/>
</dbReference>
<organism evidence="3 4">
    <name type="scientific">Armatimonas rosea</name>
    <dbReference type="NCBI Taxonomy" id="685828"/>
    <lineage>
        <taxon>Bacteria</taxon>
        <taxon>Bacillati</taxon>
        <taxon>Armatimonadota</taxon>
        <taxon>Armatimonadia</taxon>
        <taxon>Armatimonadales</taxon>
        <taxon>Armatimonadaceae</taxon>
        <taxon>Armatimonas</taxon>
    </lineage>
</organism>
<dbReference type="Gene3D" id="3.30.530.20">
    <property type="match status" value="1"/>
</dbReference>
<dbReference type="CDD" id="cd07812">
    <property type="entry name" value="SRPBCC"/>
    <property type="match status" value="1"/>
</dbReference>
<dbReference type="CDD" id="cd07302">
    <property type="entry name" value="CHD"/>
    <property type="match status" value="1"/>
</dbReference>
<comment type="caution">
    <text evidence="3">The sequence shown here is derived from an EMBL/GenBank/DDBJ whole genome shotgun (WGS) entry which is preliminary data.</text>
</comment>
<dbReference type="GO" id="GO:0035556">
    <property type="term" value="P:intracellular signal transduction"/>
    <property type="evidence" value="ECO:0007669"/>
    <property type="project" value="InterPro"/>
</dbReference>
<dbReference type="AlphaFoldDB" id="A0A7W9SSG0"/>
<dbReference type="Pfam" id="PF10604">
    <property type="entry name" value="Polyketide_cyc2"/>
    <property type="match status" value="1"/>
</dbReference>
<proteinExistence type="inferred from homology"/>
<evidence type="ECO:0000256" key="1">
    <source>
        <dbReference type="ARBA" id="ARBA00005381"/>
    </source>
</evidence>
<dbReference type="PROSITE" id="PS50125">
    <property type="entry name" value="GUANYLATE_CYCLASE_2"/>
    <property type="match status" value="1"/>
</dbReference>